<dbReference type="InterPro" id="IPR000477">
    <property type="entry name" value="RT_dom"/>
</dbReference>
<keyword evidence="7" id="KW-0695">RNA-directed DNA polymerase</keyword>
<keyword evidence="8" id="KW-0233">DNA recombination</keyword>
<dbReference type="CDD" id="cd09279">
    <property type="entry name" value="RNase_HI_like"/>
    <property type="match status" value="1"/>
</dbReference>
<evidence type="ECO:0000256" key="3">
    <source>
        <dbReference type="ARBA" id="ARBA00022695"/>
    </source>
</evidence>
<dbReference type="GO" id="GO:0006310">
    <property type="term" value="P:DNA recombination"/>
    <property type="evidence" value="ECO:0007669"/>
    <property type="project" value="UniProtKB-KW"/>
</dbReference>
<comment type="caution">
    <text evidence="10">The sequence shown here is derived from an EMBL/GenBank/DDBJ whole genome shotgun (WGS) entry which is preliminary data.</text>
</comment>
<dbReference type="SUPFAM" id="SSF56672">
    <property type="entry name" value="DNA/RNA polymerases"/>
    <property type="match status" value="1"/>
</dbReference>
<evidence type="ECO:0000313" key="11">
    <source>
        <dbReference type="Proteomes" id="UP000325315"/>
    </source>
</evidence>
<evidence type="ECO:0000256" key="4">
    <source>
        <dbReference type="ARBA" id="ARBA00022722"/>
    </source>
</evidence>
<name>A0A5B6UFZ7_9ROSI</name>
<keyword evidence="3" id="KW-0548">Nucleotidyltransferase</keyword>
<dbReference type="Pfam" id="PF13456">
    <property type="entry name" value="RVT_3"/>
    <property type="match status" value="1"/>
</dbReference>
<dbReference type="GO" id="GO:0015074">
    <property type="term" value="P:DNA integration"/>
    <property type="evidence" value="ECO:0007669"/>
    <property type="project" value="InterPro"/>
</dbReference>
<dbReference type="PROSITE" id="PS50994">
    <property type="entry name" value="INTEGRASE"/>
    <property type="match status" value="1"/>
</dbReference>
<dbReference type="OrthoDB" id="101614at2759"/>
<dbReference type="GO" id="GO:0004523">
    <property type="term" value="F:RNA-DNA hybrid ribonuclease activity"/>
    <property type="evidence" value="ECO:0007669"/>
    <property type="project" value="InterPro"/>
</dbReference>
<dbReference type="Pfam" id="PF00078">
    <property type="entry name" value="RVT_1"/>
    <property type="match status" value="1"/>
</dbReference>
<dbReference type="InterPro" id="IPR001584">
    <property type="entry name" value="Integrase_cat-core"/>
</dbReference>
<keyword evidence="2" id="KW-0808">Transferase</keyword>
<dbReference type="InterPro" id="IPR012337">
    <property type="entry name" value="RNaseH-like_sf"/>
</dbReference>
<evidence type="ECO:0000256" key="2">
    <source>
        <dbReference type="ARBA" id="ARBA00022679"/>
    </source>
</evidence>
<keyword evidence="5" id="KW-0255">Endonuclease</keyword>
<dbReference type="EC" id="2.7.7.49" evidence="1"/>
<dbReference type="PANTHER" id="PTHR48475:SF1">
    <property type="entry name" value="RNASE H TYPE-1 DOMAIN-CONTAINING PROTEIN"/>
    <property type="match status" value="1"/>
</dbReference>
<sequence length="1254" mass="145403">MQVTPRVIIQKPVAFPYRDSKRENLVNVSKKVQEMGFYTCSGKRYDTPAAKTDSVKGKSMMESMDKVKSLINEPVTEKEAKELLKFLKHSEYSVVEQLHKQLARISVTTRCKGYTLPGVLIDNGSALNVLPLSTLNRLPLDSSHMKPCQNIVRAFDGIERGVMGRIEIPLLIGPITYEVDFLLMDIKPSYNFLLERPWIHSVGVVPSTLHQKLKLVTEGRLVTINAEEDIIATVTSSAPYLEANDEAIEWFKPDMRQRKKELKKKQERRRARLSGKEIKWEPMIFPHISKTFVFGGIIHPEQGTLENSYINATSEERTRRRNLSDIRPFEPGSDFEDDEDCGLSPDLLRMVEQEEKKILPHEETIEVMTLEEEKAVKIGTCITKETRRDLVDLLQEFKDVFAWSYQDMSGLSTDIFVHRLPIKEDCKLVQQRLRRMRPDTVLKTKEEVKKQFDAGFLQVVKYSEWVANIVPVPKKDGKWTNAAGYSLLSFMDGFSGYNQIKIHPEDMEKITFVTMWEMFCYKVMPFGLKNAEATYKRAMVTLFHDMMHKEIEVYVDDMIAKSRTEKEHVQVLRKLFLRLRKFQLKLNPVKCTFEARSGKLLGFVVSEKGIEVDPDKKCDPIFRLLKKHNPGVWDEESQKTFDKVKQYLSNAPMLTPPNPDKPLILYLTVLNNSMGCVLGQHDESRKKKKAIYYLSKKFTECKTRYSSIEKLCCALVWTTQRLRQYMLYHTTWLISKLYPLKYMMESITFNGRMARWQILLSEFDIIYVNQKAVKGSEIVNFLASRALEDYEPLDFDFPNEDLMYVAATGEDHYLFTCKLDFDCTNNMAKYEACIMGIRAAIECKIRVLEVYGDSALVIYQLKGEWETRDPKLVDYKRLVQGLIKEFNDITFSYLPRDENQMADALATLASIVRVNKNEDMKPIQMSIYGAPAHCYNIEEKEKNDHPWYHDILQYVKNREYPDQATENDKRTLRRLACDYVLDGEILYKRGKDQVLLRCMDVAEAKTILEEVHEGVCGTHANGFMMARQIMRFEYFWSTMERDCIDYAKKCHKCQIYGDKIHAPPLPLHVMTSPWPFSMWGMDVIGLISPKASNGHRFIFMVIDYFIKWVEATSYANVTKSAVSKFLKKEIICRYGRPERIISDNALNLNNNMITNVCRQFKIRHHNSSPYRPKKNGAVEAANKNIKRVVGKMTETCKDWHEKLPFSLFAYRTSVRTSTGATPFFLVYGMEVVLPIEVEISSLRVLSELKLDEAE</sequence>
<keyword evidence="6" id="KW-0378">Hydrolase</keyword>
<dbReference type="GO" id="GO:0003964">
    <property type="term" value="F:RNA-directed DNA polymerase activity"/>
    <property type="evidence" value="ECO:0007669"/>
    <property type="project" value="UniProtKB-KW"/>
</dbReference>
<evidence type="ECO:0000259" key="9">
    <source>
        <dbReference type="PROSITE" id="PS50994"/>
    </source>
</evidence>
<organism evidence="10 11">
    <name type="scientific">Gossypium australe</name>
    <dbReference type="NCBI Taxonomy" id="47621"/>
    <lineage>
        <taxon>Eukaryota</taxon>
        <taxon>Viridiplantae</taxon>
        <taxon>Streptophyta</taxon>
        <taxon>Embryophyta</taxon>
        <taxon>Tracheophyta</taxon>
        <taxon>Spermatophyta</taxon>
        <taxon>Magnoliopsida</taxon>
        <taxon>eudicotyledons</taxon>
        <taxon>Gunneridae</taxon>
        <taxon>Pentapetalae</taxon>
        <taxon>rosids</taxon>
        <taxon>malvids</taxon>
        <taxon>Malvales</taxon>
        <taxon>Malvaceae</taxon>
        <taxon>Malvoideae</taxon>
        <taxon>Gossypium</taxon>
    </lineage>
</organism>
<dbReference type="InterPro" id="IPR041373">
    <property type="entry name" value="RT_RNaseH"/>
</dbReference>
<dbReference type="InterPro" id="IPR002156">
    <property type="entry name" value="RNaseH_domain"/>
</dbReference>
<evidence type="ECO:0000256" key="8">
    <source>
        <dbReference type="ARBA" id="ARBA00023172"/>
    </source>
</evidence>
<dbReference type="InterPro" id="IPR036397">
    <property type="entry name" value="RNaseH_sf"/>
</dbReference>
<reference evidence="11" key="1">
    <citation type="journal article" date="2019" name="Plant Biotechnol. J.">
        <title>Genome sequencing of the Australian wild diploid species Gossypium australe highlights disease resistance and delayed gland morphogenesis.</title>
        <authorList>
            <person name="Cai Y."/>
            <person name="Cai X."/>
            <person name="Wang Q."/>
            <person name="Wang P."/>
            <person name="Zhang Y."/>
            <person name="Cai C."/>
            <person name="Xu Y."/>
            <person name="Wang K."/>
            <person name="Zhou Z."/>
            <person name="Wang C."/>
            <person name="Geng S."/>
            <person name="Li B."/>
            <person name="Dong Q."/>
            <person name="Hou Y."/>
            <person name="Wang H."/>
            <person name="Ai P."/>
            <person name="Liu Z."/>
            <person name="Yi F."/>
            <person name="Sun M."/>
            <person name="An G."/>
            <person name="Cheng J."/>
            <person name="Zhang Y."/>
            <person name="Shi Q."/>
            <person name="Xie Y."/>
            <person name="Shi X."/>
            <person name="Chang Y."/>
            <person name="Huang F."/>
            <person name="Chen Y."/>
            <person name="Hong S."/>
            <person name="Mi L."/>
            <person name="Sun Q."/>
            <person name="Zhang L."/>
            <person name="Zhou B."/>
            <person name="Peng R."/>
            <person name="Zhang X."/>
            <person name="Liu F."/>
        </authorList>
    </citation>
    <scope>NUCLEOTIDE SEQUENCE [LARGE SCALE GENOMIC DNA]</scope>
    <source>
        <strain evidence="11">cv. PA1801</strain>
    </source>
</reference>
<dbReference type="Pfam" id="PF00665">
    <property type="entry name" value="rve"/>
    <property type="match status" value="1"/>
</dbReference>
<dbReference type="Gene3D" id="3.30.420.10">
    <property type="entry name" value="Ribonuclease H-like superfamily/Ribonuclease H"/>
    <property type="match status" value="2"/>
</dbReference>
<dbReference type="Gene3D" id="3.10.10.10">
    <property type="entry name" value="HIV Type 1 Reverse Transcriptase, subunit A, domain 1"/>
    <property type="match status" value="1"/>
</dbReference>
<dbReference type="InterPro" id="IPR021109">
    <property type="entry name" value="Peptidase_aspartic_dom_sf"/>
</dbReference>
<keyword evidence="11" id="KW-1185">Reference proteome</keyword>
<dbReference type="Pfam" id="PF17917">
    <property type="entry name" value="RT_RNaseH"/>
    <property type="match status" value="1"/>
</dbReference>
<dbReference type="Pfam" id="PF17921">
    <property type="entry name" value="Integrase_H2C2"/>
    <property type="match status" value="1"/>
</dbReference>
<dbReference type="Gene3D" id="1.10.340.70">
    <property type="match status" value="1"/>
</dbReference>
<keyword evidence="4" id="KW-0540">Nuclease</keyword>
<evidence type="ECO:0000256" key="7">
    <source>
        <dbReference type="ARBA" id="ARBA00022918"/>
    </source>
</evidence>
<evidence type="ECO:0000313" key="10">
    <source>
        <dbReference type="EMBL" id="KAA3455454.1"/>
    </source>
</evidence>
<evidence type="ECO:0000256" key="1">
    <source>
        <dbReference type="ARBA" id="ARBA00012493"/>
    </source>
</evidence>
<gene>
    <name evidence="10" type="ORF">EPI10_018484</name>
</gene>
<feature type="domain" description="Integrase catalytic" evidence="9">
    <location>
        <begin position="1069"/>
        <end position="1230"/>
    </location>
</feature>
<dbReference type="CDD" id="cd00303">
    <property type="entry name" value="retropepsin_like"/>
    <property type="match status" value="1"/>
</dbReference>
<dbReference type="Gene3D" id="2.40.70.10">
    <property type="entry name" value="Acid Proteases"/>
    <property type="match status" value="1"/>
</dbReference>
<dbReference type="SUPFAM" id="SSF53098">
    <property type="entry name" value="Ribonuclease H-like"/>
    <property type="match status" value="2"/>
</dbReference>
<dbReference type="Proteomes" id="UP000325315">
    <property type="component" value="Unassembled WGS sequence"/>
</dbReference>
<dbReference type="Gene3D" id="3.30.70.270">
    <property type="match status" value="2"/>
</dbReference>
<evidence type="ECO:0000256" key="5">
    <source>
        <dbReference type="ARBA" id="ARBA00022759"/>
    </source>
</evidence>
<dbReference type="CDD" id="cd01647">
    <property type="entry name" value="RT_LTR"/>
    <property type="match status" value="1"/>
</dbReference>
<dbReference type="InterPro" id="IPR041588">
    <property type="entry name" value="Integrase_H2C2"/>
</dbReference>
<dbReference type="EMBL" id="SMMG02000012">
    <property type="protein sequence ID" value="KAA3455454.1"/>
    <property type="molecule type" value="Genomic_DNA"/>
</dbReference>
<dbReference type="InterPro" id="IPR043502">
    <property type="entry name" value="DNA/RNA_pol_sf"/>
</dbReference>
<dbReference type="InterPro" id="IPR043128">
    <property type="entry name" value="Rev_trsase/Diguanyl_cyclase"/>
</dbReference>
<proteinExistence type="predicted"/>
<evidence type="ECO:0000256" key="6">
    <source>
        <dbReference type="ARBA" id="ARBA00022801"/>
    </source>
</evidence>
<accession>A0A5B6UFZ7</accession>
<dbReference type="GO" id="GO:0003676">
    <property type="term" value="F:nucleic acid binding"/>
    <property type="evidence" value="ECO:0007669"/>
    <property type="project" value="InterPro"/>
</dbReference>
<dbReference type="AlphaFoldDB" id="A0A5B6UFZ7"/>
<protein>
    <recommendedName>
        <fullName evidence="1">RNA-directed DNA polymerase</fullName>
        <ecNumber evidence="1">2.7.7.49</ecNumber>
    </recommendedName>
</protein>
<dbReference type="PANTHER" id="PTHR48475">
    <property type="entry name" value="RIBONUCLEASE H"/>
    <property type="match status" value="1"/>
</dbReference>